<dbReference type="Gene3D" id="3.40.50.1820">
    <property type="entry name" value="alpha/beta hydrolase"/>
    <property type="match status" value="1"/>
</dbReference>
<dbReference type="EMBL" id="DVHM01000083">
    <property type="protein sequence ID" value="HIR70667.1"/>
    <property type="molecule type" value="Genomic_DNA"/>
</dbReference>
<feature type="domain" description="BD-FAE-like" evidence="3">
    <location>
        <begin position="39"/>
        <end position="146"/>
    </location>
</feature>
<dbReference type="SUPFAM" id="SSF53474">
    <property type="entry name" value="alpha/beta-Hydrolases"/>
    <property type="match status" value="1"/>
</dbReference>
<dbReference type="AlphaFoldDB" id="A0A9D1JAP7"/>
<protein>
    <submittedName>
        <fullName evidence="4">Alpha/beta hydrolase</fullName>
    </submittedName>
</protein>
<dbReference type="InterPro" id="IPR001375">
    <property type="entry name" value="Peptidase_S9_cat"/>
</dbReference>
<reference evidence="4" key="1">
    <citation type="submission" date="2020-10" db="EMBL/GenBank/DDBJ databases">
        <authorList>
            <person name="Gilroy R."/>
        </authorList>
    </citation>
    <scope>NUCLEOTIDE SEQUENCE</scope>
    <source>
        <strain evidence="4">ChiSjej5B23-6657</strain>
    </source>
</reference>
<reference evidence="4" key="2">
    <citation type="journal article" date="2021" name="PeerJ">
        <title>Extensive microbial diversity within the chicken gut microbiome revealed by metagenomics and culture.</title>
        <authorList>
            <person name="Gilroy R."/>
            <person name="Ravi A."/>
            <person name="Getino M."/>
            <person name="Pursley I."/>
            <person name="Horton D.L."/>
            <person name="Alikhan N.F."/>
            <person name="Baker D."/>
            <person name="Gharbi K."/>
            <person name="Hall N."/>
            <person name="Watson M."/>
            <person name="Adriaenssens E.M."/>
            <person name="Foster-Nyarko E."/>
            <person name="Jarju S."/>
            <person name="Secka A."/>
            <person name="Antonio M."/>
            <person name="Oren A."/>
            <person name="Chaudhuri R.R."/>
            <person name="La Ragione R."/>
            <person name="Hildebrand F."/>
            <person name="Pallen M.J."/>
        </authorList>
    </citation>
    <scope>NUCLEOTIDE SEQUENCE</scope>
    <source>
        <strain evidence="4">ChiSjej5B23-6657</strain>
    </source>
</reference>
<organism evidence="4 5">
    <name type="scientific">Candidatus Pullilachnospira gallistercoris</name>
    <dbReference type="NCBI Taxonomy" id="2840911"/>
    <lineage>
        <taxon>Bacteria</taxon>
        <taxon>Bacillati</taxon>
        <taxon>Bacillota</taxon>
        <taxon>Clostridia</taxon>
        <taxon>Lachnospirales</taxon>
        <taxon>Lachnospiraceae</taxon>
        <taxon>Lachnospiraceae incertae sedis</taxon>
        <taxon>Candidatus Pullilachnospira</taxon>
    </lineage>
</organism>
<dbReference type="Proteomes" id="UP000823912">
    <property type="component" value="Unassembled WGS sequence"/>
</dbReference>
<dbReference type="PANTHER" id="PTHR48081:SF6">
    <property type="entry name" value="PEPTIDASE S9 PROLYL OLIGOPEPTIDASE CATALYTIC DOMAIN-CONTAINING PROTEIN"/>
    <property type="match status" value="1"/>
</dbReference>
<name>A0A9D1JAP7_9FIRM</name>
<dbReference type="Pfam" id="PF00326">
    <property type="entry name" value="Peptidase_S9"/>
    <property type="match status" value="1"/>
</dbReference>
<sequence length="344" mass="37486">MKTEIVTLCEERNVTLTAYLQEVGGEFAGIPRRPAALILPGGGYSMCADLEADPVAFPFLKAGYQVFVLRYSVGEASVWPNPLEDYESAAEMIRRRAGEWKVCEDRMVVIGFSAGGHLAACAATMAEHRPNAAILGYPVIDGECARGYQKTAPDVIGAVNGRTCPCFVFAARTDNVVPVKNTLHFLAALEENDVAFESHIYSNGPHGFSLGDASVGMSPQTVCSRVPHWVADSLEWLKDVLGDFGDGQMTEPRFGGRINGNHDPYLNIDCTLGFLFSKPEAMAIVQPVFSAGQGEQMQATDQMDPAAMMASIQNMTLRQMLEYAKVPEEVMDQFQTRLSAIKND</sequence>
<comment type="caution">
    <text evidence="4">The sequence shown here is derived from an EMBL/GenBank/DDBJ whole genome shotgun (WGS) entry which is preliminary data.</text>
</comment>
<accession>A0A9D1JAP7</accession>
<evidence type="ECO:0000256" key="1">
    <source>
        <dbReference type="ARBA" id="ARBA00022801"/>
    </source>
</evidence>
<evidence type="ECO:0000313" key="4">
    <source>
        <dbReference type="EMBL" id="HIR70667.1"/>
    </source>
</evidence>
<evidence type="ECO:0000259" key="3">
    <source>
        <dbReference type="Pfam" id="PF20434"/>
    </source>
</evidence>
<proteinExistence type="predicted"/>
<keyword evidence="1 4" id="KW-0378">Hydrolase</keyword>
<dbReference type="InterPro" id="IPR029058">
    <property type="entry name" value="AB_hydrolase_fold"/>
</dbReference>
<dbReference type="InterPro" id="IPR050300">
    <property type="entry name" value="GDXG_lipolytic_enzyme"/>
</dbReference>
<evidence type="ECO:0000259" key="2">
    <source>
        <dbReference type="Pfam" id="PF00326"/>
    </source>
</evidence>
<dbReference type="GO" id="GO:0008236">
    <property type="term" value="F:serine-type peptidase activity"/>
    <property type="evidence" value="ECO:0007669"/>
    <property type="project" value="InterPro"/>
</dbReference>
<gene>
    <name evidence="4" type="ORF">IAA55_05245</name>
</gene>
<evidence type="ECO:0000313" key="5">
    <source>
        <dbReference type="Proteomes" id="UP000823912"/>
    </source>
</evidence>
<dbReference type="GO" id="GO:0006508">
    <property type="term" value="P:proteolysis"/>
    <property type="evidence" value="ECO:0007669"/>
    <property type="project" value="InterPro"/>
</dbReference>
<feature type="domain" description="Peptidase S9 prolyl oligopeptidase catalytic" evidence="2">
    <location>
        <begin position="162"/>
        <end position="240"/>
    </location>
</feature>
<dbReference type="InterPro" id="IPR049492">
    <property type="entry name" value="BD-FAE-like_dom"/>
</dbReference>
<dbReference type="Pfam" id="PF20434">
    <property type="entry name" value="BD-FAE"/>
    <property type="match status" value="1"/>
</dbReference>
<dbReference type="PANTHER" id="PTHR48081">
    <property type="entry name" value="AB HYDROLASE SUPERFAMILY PROTEIN C4A8.06C"/>
    <property type="match status" value="1"/>
</dbReference>